<keyword evidence="2" id="KW-0238">DNA-binding</keyword>
<dbReference type="Proteomes" id="UP000295680">
    <property type="component" value="Unassembled WGS sequence"/>
</dbReference>
<evidence type="ECO:0000313" key="6">
    <source>
        <dbReference type="Proteomes" id="UP000295680"/>
    </source>
</evidence>
<evidence type="ECO:0000256" key="3">
    <source>
        <dbReference type="ARBA" id="ARBA00023163"/>
    </source>
</evidence>
<dbReference type="PANTHER" id="PTHR33204:SF37">
    <property type="entry name" value="HTH-TYPE TRANSCRIPTIONAL REGULATOR YODB"/>
    <property type="match status" value="1"/>
</dbReference>
<keyword evidence="1" id="KW-0805">Transcription regulation</keyword>
<proteinExistence type="predicted"/>
<sequence>MITGAARYVQLSRDLRHLLNGEWVTHILVALSLGSLYYHELHGAIQGMTTWDPWTGTEHEIQSRALSRTLGRMRTAGLVDRTVVRPFPRTVAYSLTPAAIELLDSGRPLVEWAEKHLDLIERMQKARLEQKRRLSGWDDSEPLEDH</sequence>
<accession>A0A4V2S4V5</accession>
<dbReference type="InterPro" id="IPR036390">
    <property type="entry name" value="WH_DNA-bd_sf"/>
</dbReference>
<dbReference type="Gene3D" id="1.10.10.10">
    <property type="entry name" value="Winged helix-like DNA-binding domain superfamily/Winged helix DNA-binding domain"/>
    <property type="match status" value="1"/>
</dbReference>
<keyword evidence="6" id="KW-1185">Reference proteome</keyword>
<dbReference type="PROSITE" id="PS51118">
    <property type="entry name" value="HTH_HXLR"/>
    <property type="match status" value="1"/>
</dbReference>
<comment type="caution">
    <text evidence="5">The sequence shown here is derived from an EMBL/GenBank/DDBJ whole genome shotgun (WGS) entry which is preliminary data.</text>
</comment>
<dbReference type="InterPro" id="IPR036388">
    <property type="entry name" value="WH-like_DNA-bd_sf"/>
</dbReference>
<dbReference type="RefSeq" id="WP_207926745.1">
    <property type="nucleotide sequence ID" value="NZ_SLWS01000014.1"/>
</dbReference>
<dbReference type="GO" id="GO:0003677">
    <property type="term" value="F:DNA binding"/>
    <property type="evidence" value="ECO:0007669"/>
    <property type="project" value="UniProtKB-KW"/>
</dbReference>
<reference evidence="5 6" key="1">
    <citation type="submission" date="2019-03" db="EMBL/GenBank/DDBJ databases">
        <title>Genomic Encyclopedia of Type Strains, Phase IV (KMG-IV): sequencing the most valuable type-strain genomes for metagenomic binning, comparative biology and taxonomic classification.</title>
        <authorList>
            <person name="Goeker M."/>
        </authorList>
    </citation>
    <scope>NUCLEOTIDE SEQUENCE [LARGE SCALE GENOMIC DNA]</scope>
    <source>
        <strain evidence="5 6">DSM 45934</strain>
    </source>
</reference>
<evidence type="ECO:0000256" key="1">
    <source>
        <dbReference type="ARBA" id="ARBA00023015"/>
    </source>
</evidence>
<dbReference type="EMBL" id="SLWS01000014">
    <property type="protein sequence ID" value="TCO49650.1"/>
    <property type="molecule type" value="Genomic_DNA"/>
</dbReference>
<evidence type="ECO:0000259" key="4">
    <source>
        <dbReference type="PROSITE" id="PS51118"/>
    </source>
</evidence>
<name>A0A4V2S4V5_9PSEU</name>
<dbReference type="AlphaFoldDB" id="A0A4V2S4V5"/>
<dbReference type="Pfam" id="PF01638">
    <property type="entry name" value="HxlR"/>
    <property type="match status" value="1"/>
</dbReference>
<keyword evidence="3" id="KW-0804">Transcription</keyword>
<dbReference type="InterPro" id="IPR002577">
    <property type="entry name" value="HTH_HxlR"/>
</dbReference>
<protein>
    <submittedName>
        <fullName evidence="5">HxlR family transcriptional regulator</fullName>
    </submittedName>
</protein>
<organism evidence="5 6">
    <name type="scientific">Actinocrispum wychmicini</name>
    <dbReference type="NCBI Taxonomy" id="1213861"/>
    <lineage>
        <taxon>Bacteria</taxon>
        <taxon>Bacillati</taxon>
        <taxon>Actinomycetota</taxon>
        <taxon>Actinomycetes</taxon>
        <taxon>Pseudonocardiales</taxon>
        <taxon>Pseudonocardiaceae</taxon>
        <taxon>Actinocrispum</taxon>
    </lineage>
</organism>
<evidence type="ECO:0000313" key="5">
    <source>
        <dbReference type="EMBL" id="TCO49650.1"/>
    </source>
</evidence>
<feature type="domain" description="HTH hxlR-type" evidence="4">
    <location>
        <begin position="9"/>
        <end position="121"/>
    </location>
</feature>
<evidence type="ECO:0000256" key="2">
    <source>
        <dbReference type="ARBA" id="ARBA00023125"/>
    </source>
</evidence>
<dbReference type="PANTHER" id="PTHR33204">
    <property type="entry name" value="TRANSCRIPTIONAL REGULATOR, MARR FAMILY"/>
    <property type="match status" value="1"/>
</dbReference>
<dbReference type="SUPFAM" id="SSF46785">
    <property type="entry name" value="Winged helix' DNA-binding domain"/>
    <property type="match status" value="1"/>
</dbReference>
<gene>
    <name evidence="5" type="ORF">EV192_11415</name>
</gene>